<organism evidence="2">
    <name type="scientific">Anopheles marajoara</name>
    <dbReference type="NCBI Taxonomy" id="58244"/>
    <lineage>
        <taxon>Eukaryota</taxon>
        <taxon>Metazoa</taxon>
        <taxon>Ecdysozoa</taxon>
        <taxon>Arthropoda</taxon>
        <taxon>Hexapoda</taxon>
        <taxon>Insecta</taxon>
        <taxon>Pterygota</taxon>
        <taxon>Neoptera</taxon>
        <taxon>Endopterygota</taxon>
        <taxon>Diptera</taxon>
        <taxon>Nematocera</taxon>
        <taxon>Culicoidea</taxon>
        <taxon>Culicidae</taxon>
        <taxon>Anophelinae</taxon>
        <taxon>Anopheles</taxon>
    </lineage>
</organism>
<reference evidence="2" key="1">
    <citation type="submission" date="2018-01" db="EMBL/GenBank/DDBJ databases">
        <title>An insight into the sialome of Amazonian anophelines.</title>
        <authorList>
            <person name="Ribeiro J.M."/>
            <person name="Scarpassa V."/>
            <person name="Calvo E."/>
        </authorList>
    </citation>
    <scope>NUCLEOTIDE SEQUENCE</scope>
    <source>
        <tissue evidence="2">Salivary glands</tissue>
    </source>
</reference>
<name>A0A2M4C9T2_9DIPT</name>
<sequence length="91" mass="9820">MGNGKWVVCVCVCVFVLEWEAGVCRKHRRLAIIGRSRSVPCSVSSAIEGQIGFNLCIFFSALISPPPRGGGGLCFVKLLISLTKGPIRRCP</sequence>
<proteinExistence type="predicted"/>
<keyword evidence="1" id="KW-0732">Signal</keyword>
<dbReference type="EMBL" id="GGFJ01012933">
    <property type="protein sequence ID" value="MBW62074.1"/>
    <property type="molecule type" value="Transcribed_RNA"/>
</dbReference>
<protein>
    <submittedName>
        <fullName evidence="2">Putative secreted protein</fullName>
    </submittedName>
</protein>
<dbReference type="AlphaFoldDB" id="A0A2M4C9T2"/>
<accession>A0A2M4C9T2</accession>
<evidence type="ECO:0000256" key="1">
    <source>
        <dbReference type="SAM" id="SignalP"/>
    </source>
</evidence>
<evidence type="ECO:0000313" key="2">
    <source>
        <dbReference type="EMBL" id="MBW62074.1"/>
    </source>
</evidence>
<feature type="chain" id="PRO_5014967026" evidence="1">
    <location>
        <begin position="22"/>
        <end position="91"/>
    </location>
</feature>
<feature type="signal peptide" evidence="1">
    <location>
        <begin position="1"/>
        <end position="21"/>
    </location>
</feature>